<accession>A0A0B3VYG5</accession>
<dbReference type="SUPFAM" id="SSF52540">
    <property type="entry name" value="P-loop containing nucleoside triphosphate hydrolases"/>
    <property type="match status" value="1"/>
</dbReference>
<feature type="domain" description="4Fe-4S ferredoxin-type" evidence="4">
    <location>
        <begin position="83"/>
        <end position="112"/>
    </location>
</feature>
<dbReference type="OrthoDB" id="9778602at2"/>
<comment type="caution">
    <text evidence="5">The sequence shown here is derived from an EMBL/GenBank/DDBJ whole genome shotgun (WGS) entry which is preliminary data.</text>
</comment>
<keyword evidence="1" id="KW-0479">Metal-binding</keyword>
<organism evidence="5 6">
    <name type="scientific">Terrisporobacter othiniensis</name>
    <dbReference type="NCBI Taxonomy" id="1577792"/>
    <lineage>
        <taxon>Bacteria</taxon>
        <taxon>Bacillati</taxon>
        <taxon>Bacillota</taxon>
        <taxon>Clostridia</taxon>
        <taxon>Peptostreptococcales</taxon>
        <taxon>Peptostreptococcaceae</taxon>
        <taxon>Terrisporobacter</taxon>
    </lineage>
</organism>
<reference evidence="5 6" key="1">
    <citation type="submission" date="2014-12" db="EMBL/GenBank/DDBJ databases">
        <title>Draft genome sequence of Terrisporobacter sp. 08-306576, isolated from the blood culture of a bacteremia patient.</title>
        <authorList>
            <person name="Lund L.C."/>
            <person name="Sydenham T.V."/>
            <person name="Hogh S.V."/>
            <person name="Skov M.N."/>
            <person name="Kemp M."/>
            <person name="Justesen U.S."/>
        </authorList>
    </citation>
    <scope>NUCLEOTIDE SEQUENCE [LARGE SCALE GENOMIC DNA]</scope>
    <source>
        <strain evidence="5 6">08-306576</strain>
    </source>
</reference>
<dbReference type="GO" id="GO:0051536">
    <property type="term" value="F:iron-sulfur cluster binding"/>
    <property type="evidence" value="ECO:0007669"/>
    <property type="project" value="UniProtKB-KW"/>
</dbReference>
<evidence type="ECO:0000256" key="2">
    <source>
        <dbReference type="ARBA" id="ARBA00023004"/>
    </source>
</evidence>
<dbReference type="CDD" id="cd03110">
    <property type="entry name" value="SIMIBI_bact_arch"/>
    <property type="match status" value="1"/>
</dbReference>
<dbReference type="InterPro" id="IPR002586">
    <property type="entry name" value="CobQ/CobB/MinD/ParA_Nub-bd_dom"/>
</dbReference>
<dbReference type="Proteomes" id="UP000031189">
    <property type="component" value="Unassembled WGS sequence"/>
</dbReference>
<feature type="domain" description="4Fe-4S ferredoxin-type" evidence="4">
    <location>
        <begin position="58"/>
        <end position="82"/>
    </location>
</feature>
<proteinExistence type="predicted"/>
<dbReference type="InterPro" id="IPR017896">
    <property type="entry name" value="4Fe4S_Fe-S-bd"/>
</dbReference>
<keyword evidence="3" id="KW-0411">Iron-sulfur</keyword>
<dbReference type="InterPro" id="IPR017900">
    <property type="entry name" value="4Fe4S_Fe_S_CS"/>
</dbReference>
<dbReference type="PANTHER" id="PTHR43534:SF1">
    <property type="entry name" value="4FE-4S CLUSTER CONTAINING PARA FAMILY ATPASE PROTEIN"/>
    <property type="match status" value="1"/>
</dbReference>
<dbReference type="PROSITE" id="PS00198">
    <property type="entry name" value="4FE4S_FER_1"/>
    <property type="match status" value="1"/>
</dbReference>
<dbReference type="AlphaFoldDB" id="A0A0B3VYG5"/>
<dbReference type="Pfam" id="PF01656">
    <property type="entry name" value="CbiA"/>
    <property type="match status" value="1"/>
</dbReference>
<dbReference type="EMBL" id="JWHR01000064">
    <property type="protein sequence ID" value="KHS57754.1"/>
    <property type="molecule type" value="Genomic_DNA"/>
</dbReference>
<gene>
    <name evidence="5" type="ORF">QX51_06195</name>
</gene>
<dbReference type="Gene3D" id="3.30.70.20">
    <property type="match status" value="1"/>
</dbReference>
<dbReference type="Gene3D" id="3.40.50.300">
    <property type="entry name" value="P-loop containing nucleotide triphosphate hydrolases"/>
    <property type="match status" value="1"/>
</dbReference>
<name>A0A0B3VYG5_9FIRM</name>
<keyword evidence="6" id="KW-1185">Reference proteome</keyword>
<dbReference type="PROSITE" id="PS51379">
    <property type="entry name" value="4FE4S_FER_2"/>
    <property type="match status" value="2"/>
</dbReference>
<sequence>MELVVLSGKGGTGKTTIATALSELINDVTRVDCDVDAPNFHLFYKGKNIEESSFIGGKKAEINKDLCKQCNKCELVCKFSAIKNYKIDPFLCEGCGACKLVCPYEAIKLKDAKTADVFLSKVAKGVISRAEMEIGSDGSGKLISQLRRNASSANDNNSFTIIDGSPGIGCPVISSITGSDAVLVVTEPTKSGIKDLTRVVDLCNHFGIFTMACINKYDINEDMSKEIDEYLRSKNIDLVGKIPYDNMVVKSINELKPITKYDNSLAKKAIEDMLNNIKKIIKI</sequence>
<dbReference type="InterPro" id="IPR027417">
    <property type="entry name" value="P-loop_NTPase"/>
</dbReference>
<dbReference type="STRING" id="1577792.QX51_06195"/>
<dbReference type="PANTHER" id="PTHR43534">
    <property type="entry name" value="MIND SUPERFAMILY P-LOOP ATPASE CONTAINING AN INSERTED FERREDOXIN DOMAIN"/>
    <property type="match status" value="1"/>
</dbReference>
<dbReference type="GO" id="GO:0046872">
    <property type="term" value="F:metal ion binding"/>
    <property type="evidence" value="ECO:0007669"/>
    <property type="project" value="UniProtKB-KW"/>
</dbReference>
<evidence type="ECO:0000259" key="4">
    <source>
        <dbReference type="PROSITE" id="PS51379"/>
    </source>
</evidence>
<protein>
    <submittedName>
        <fullName evidence="5">(4Fe-4S)-binding protein</fullName>
    </submittedName>
</protein>
<evidence type="ECO:0000313" key="6">
    <source>
        <dbReference type="Proteomes" id="UP000031189"/>
    </source>
</evidence>
<keyword evidence="2" id="KW-0408">Iron</keyword>
<dbReference type="Pfam" id="PF00037">
    <property type="entry name" value="Fer4"/>
    <property type="match status" value="2"/>
</dbReference>
<dbReference type="RefSeq" id="WP_039679036.1">
    <property type="nucleotide sequence ID" value="NZ_JAXECK010000012.1"/>
</dbReference>
<evidence type="ECO:0000256" key="3">
    <source>
        <dbReference type="ARBA" id="ARBA00023014"/>
    </source>
</evidence>
<evidence type="ECO:0000313" key="5">
    <source>
        <dbReference type="EMBL" id="KHS57754.1"/>
    </source>
</evidence>
<evidence type="ECO:0000256" key="1">
    <source>
        <dbReference type="ARBA" id="ARBA00022723"/>
    </source>
</evidence>